<name>A0AAD6J1K5_DREDA</name>
<evidence type="ECO:0000313" key="3">
    <source>
        <dbReference type="Proteomes" id="UP001221413"/>
    </source>
</evidence>
<protein>
    <submittedName>
        <fullName evidence="2">Uncharacterized protein</fullName>
    </submittedName>
</protein>
<dbReference type="Proteomes" id="UP001221413">
    <property type="component" value="Unassembled WGS sequence"/>
</dbReference>
<evidence type="ECO:0000256" key="1">
    <source>
        <dbReference type="SAM" id="MobiDB-lite"/>
    </source>
</evidence>
<feature type="region of interest" description="Disordered" evidence="1">
    <location>
        <begin position="80"/>
        <end position="125"/>
    </location>
</feature>
<reference evidence="2" key="1">
    <citation type="submission" date="2023-01" db="EMBL/GenBank/DDBJ databases">
        <title>The chitinases involved in constricting ring structure development in the nematode-trapping fungus Drechslerella dactyloides.</title>
        <authorList>
            <person name="Wang R."/>
            <person name="Zhang L."/>
            <person name="Tang P."/>
            <person name="Li S."/>
            <person name="Liang L."/>
        </authorList>
    </citation>
    <scope>NUCLEOTIDE SEQUENCE</scope>
    <source>
        <strain evidence="2">YMF1.00031</strain>
    </source>
</reference>
<comment type="caution">
    <text evidence="2">The sequence shown here is derived from an EMBL/GenBank/DDBJ whole genome shotgun (WGS) entry which is preliminary data.</text>
</comment>
<feature type="compositionally biased region" description="Basic and acidic residues" evidence="1">
    <location>
        <begin position="91"/>
        <end position="102"/>
    </location>
</feature>
<sequence>MKVLKLLGASPVLISLLLLSSRILFAIAFDPFIDIAIDPSNEAYHEVVKRAIERIFGGLSGRTADYVDGQDNQSELRLTEQEIETSPASSELRKRQNPRDDEVPVEDPVPEEFLSNEATIGESPGLMELEQVGESPQRDPSRIEFENWFESKDTNLDDFAIGQQSEFVSGSLDQIDLETEAPAPRDFYQAMFMRNANQQDGGGSYQRSAGSSTYRSSNEPKSFLEQQYAMPQSGGNLFSSPSFGFGPGIGSNLGSFQNMARENNFDTTGVLNRPSNVEAGTFSERTIPPPLKAYSWSMPQQVIEDIMDPTWVPNQKAASKADYQQEEAIRLHQPKNYARQKFTAIQRCGKLRDANPPITRDEAASYNKFLDVYGYPVINPPADSLGPYLPNTLSDPALNFYQNFLSRFQVAEKEILGADGQPTGVAEPVIFEPARNNYGCNAIVYKEKRFCELRASAKAASRVDERERGIGLQRPGKYLWYSGTPYQGLTPVGYKVLDYFVTKRGLHNSFHWTYRACGVKVKLMLPADDITLSSFRWKVAEPRPAFAVPGSCLMSMLESKTFPCPEVYNEQIRPMIQANVEPWASSAEDDDGFPRLEDLVPVGEWERRWLRTGEQWRSGMVVPTTYDNNITPPLK</sequence>
<dbReference type="EMBL" id="JAQGDS010000004">
    <property type="protein sequence ID" value="KAJ6261495.1"/>
    <property type="molecule type" value="Genomic_DNA"/>
</dbReference>
<feature type="region of interest" description="Disordered" evidence="1">
    <location>
        <begin position="198"/>
        <end position="220"/>
    </location>
</feature>
<gene>
    <name evidence="2" type="ORF">Dda_4165</name>
</gene>
<organism evidence="2 3">
    <name type="scientific">Drechslerella dactyloides</name>
    <name type="common">Nematode-trapping fungus</name>
    <name type="synonym">Arthrobotrys dactyloides</name>
    <dbReference type="NCBI Taxonomy" id="74499"/>
    <lineage>
        <taxon>Eukaryota</taxon>
        <taxon>Fungi</taxon>
        <taxon>Dikarya</taxon>
        <taxon>Ascomycota</taxon>
        <taxon>Pezizomycotina</taxon>
        <taxon>Orbiliomycetes</taxon>
        <taxon>Orbiliales</taxon>
        <taxon>Orbiliaceae</taxon>
        <taxon>Drechslerella</taxon>
    </lineage>
</organism>
<dbReference type="AlphaFoldDB" id="A0AAD6J1K5"/>
<accession>A0AAD6J1K5</accession>
<evidence type="ECO:0000313" key="2">
    <source>
        <dbReference type="EMBL" id="KAJ6261495.1"/>
    </source>
</evidence>
<proteinExistence type="predicted"/>
<keyword evidence="3" id="KW-1185">Reference proteome</keyword>